<dbReference type="Pfam" id="PF00291">
    <property type="entry name" value="PALP"/>
    <property type="match status" value="1"/>
</dbReference>
<dbReference type="SUPFAM" id="SSF53686">
    <property type="entry name" value="Tryptophan synthase beta subunit-like PLP-dependent enzymes"/>
    <property type="match status" value="1"/>
</dbReference>
<evidence type="ECO:0000313" key="10">
    <source>
        <dbReference type="EMBL" id="KGH45638.1"/>
    </source>
</evidence>
<dbReference type="InterPro" id="IPR050147">
    <property type="entry name" value="Ser/Thr_Dehydratase"/>
</dbReference>
<organism evidence="10 11">
    <name type="scientific">Modestobacter caceresii</name>
    <dbReference type="NCBI Taxonomy" id="1522368"/>
    <lineage>
        <taxon>Bacteria</taxon>
        <taxon>Bacillati</taxon>
        <taxon>Actinomycetota</taxon>
        <taxon>Actinomycetes</taxon>
        <taxon>Geodermatophilales</taxon>
        <taxon>Geodermatophilaceae</taxon>
        <taxon>Modestobacter</taxon>
    </lineage>
</organism>
<gene>
    <name evidence="10" type="ORF">IN07_16190</name>
</gene>
<dbReference type="GO" id="GO:0030170">
    <property type="term" value="F:pyridoxal phosphate binding"/>
    <property type="evidence" value="ECO:0007669"/>
    <property type="project" value="InterPro"/>
</dbReference>
<dbReference type="GO" id="GO:0003941">
    <property type="term" value="F:L-serine ammonia-lyase activity"/>
    <property type="evidence" value="ECO:0007669"/>
    <property type="project" value="TreeGrafter"/>
</dbReference>
<dbReference type="PROSITE" id="PS00165">
    <property type="entry name" value="DEHYDRATASE_SER_THR"/>
    <property type="match status" value="1"/>
</dbReference>
<dbReference type="GO" id="GO:0006565">
    <property type="term" value="P:L-serine catabolic process"/>
    <property type="evidence" value="ECO:0007669"/>
    <property type="project" value="TreeGrafter"/>
</dbReference>
<comment type="similarity">
    <text evidence="3">Belongs to the serine/threonine dehydratase family.</text>
</comment>
<evidence type="ECO:0000256" key="8">
    <source>
        <dbReference type="ARBA" id="ARBA00031427"/>
    </source>
</evidence>
<dbReference type="InterPro" id="IPR036052">
    <property type="entry name" value="TrpB-like_PALP_sf"/>
</dbReference>
<dbReference type="NCBIfam" id="NF006094">
    <property type="entry name" value="PRK08246.1"/>
    <property type="match status" value="1"/>
</dbReference>
<dbReference type="GO" id="GO:0006567">
    <property type="term" value="P:L-threonine catabolic process"/>
    <property type="evidence" value="ECO:0007669"/>
    <property type="project" value="TreeGrafter"/>
</dbReference>
<evidence type="ECO:0000256" key="2">
    <source>
        <dbReference type="ARBA" id="ARBA00001933"/>
    </source>
</evidence>
<dbReference type="CDD" id="cd01562">
    <property type="entry name" value="Thr-dehyd"/>
    <property type="match status" value="1"/>
</dbReference>
<dbReference type="InterPro" id="IPR000634">
    <property type="entry name" value="Ser/Thr_deHydtase_PyrdxlP-BS"/>
</dbReference>
<keyword evidence="5" id="KW-0663">Pyridoxal phosphate</keyword>
<accession>A0A098Y437</accession>
<evidence type="ECO:0000256" key="4">
    <source>
        <dbReference type="ARBA" id="ARBA00012096"/>
    </source>
</evidence>
<evidence type="ECO:0000256" key="1">
    <source>
        <dbReference type="ARBA" id="ARBA00001274"/>
    </source>
</evidence>
<reference evidence="10 11" key="1">
    <citation type="submission" date="2014-07" db="EMBL/GenBank/DDBJ databases">
        <title>Biosystematic studies on Modestobacter strains isolated from extreme hyper-arid desert soil and from historic building.</title>
        <authorList>
            <person name="Bukarasam K."/>
            <person name="Bull A."/>
            <person name="Girard G."/>
            <person name="van Wezel G."/>
            <person name="Goodfellow M."/>
        </authorList>
    </citation>
    <scope>NUCLEOTIDE SEQUENCE [LARGE SCALE GENOMIC DNA]</scope>
    <source>
        <strain evidence="10 11">KNN45-2b</strain>
    </source>
</reference>
<feature type="domain" description="Tryptophan synthase beta chain-like PALP" evidence="9">
    <location>
        <begin position="16"/>
        <end position="300"/>
    </location>
</feature>
<comment type="catalytic activity">
    <reaction evidence="1">
        <text>L-threonine = 2-oxobutanoate + NH4(+)</text>
        <dbReference type="Rhea" id="RHEA:22108"/>
        <dbReference type="ChEBI" id="CHEBI:16763"/>
        <dbReference type="ChEBI" id="CHEBI:28938"/>
        <dbReference type="ChEBI" id="CHEBI:57926"/>
        <dbReference type="EC" id="4.3.1.19"/>
    </reaction>
</comment>
<name>A0A098Y437_9ACTN</name>
<sequence length="316" mass="32534">MTITRSDVRQAAARIAPFVRRTPVVVLAGAPLGLPHDVVVKLEQLQHSGSFKARGAFNTLLSADVPATGVIAASGGNHGAAVAYAAQRLGHRATIFVPAAAPAAKLERIRRYGADVVAVGRDYAEAHRASVEEETRTGALRVHAYDQPEVVAGQGTVAHELSEQAPDLDTVLIAVGGGGLIAGCASWYTDSLRVVGVEPERAPTLHAARAAGHPVDVEVGGRAADALGARRLGSIAAEVADRYVDDGVLVPDDAIREAQRLLWEELRVLAEPGGATALAALLSGAHVAAAGDRVGVVVCGANLDPASWSVLPETGV</sequence>
<evidence type="ECO:0000313" key="11">
    <source>
        <dbReference type="Proteomes" id="UP000029713"/>
    </source>
</evidence>
<dbReference type="FunFam" id="3.40.50.1100:FF:000005">
    <property type="entry name" value="Threonine dehydratase catabolic"/>
    <property type="match status" value="1"/>
</dbReference>
<dbReference type="AlphaFoldDB" id="A0A098Y437"/>
<evidence type="ECO:0000259" key="9">
    <source>
        <dbReference type="Pfam" id="PF00291"/>
    </source>
</evidence>
<comment type="caution">
    <text evidence="10">The sequence shown here is derived from an EMBL/GenBank/DDBJ whole genome shotgun (WGS) entry which is preliminary data.</text>
</comment>
<dbReference type="GO" id="GO:0009097">
    <property type="term" value="P:isoleucine biosynthetic process"/>
    <property type="evidence" value="ECO:0007669"/>
    <property type="project" value="TreeGrafter"/>
</dbReference>
<keyword evidence="6 10" id="KW-0456">Lyase</keyword>
<dbReference type="PANTHER" id="PTHR48078:SF6">
    <property type="entry name" value="L-THREONINE DEHYDRATASE CATABOLIC TDCB"/>
    <property type="match status" value="1"/>
</dbReference>
<dbReference type="Gene3D" id="3.40.50.1100">
    <property type="match status" value="2"/>
</dbReference>
<dbReference type="OrthoDB" id="9811476at2"/>
<dbReference type="RefSeq" id="WP_036337098.1">
    <property type="nucleotide sequence ID" value="NZ_JPMX01000075.1"/>
</dbReference>
<dbReference type="STRING" id="1522368.IN07_16190"/>
<dbReference type="EC" id="4.3.1.19" evidence="4"/>
<evidence type="ECO:0000256" key="6">
    <source>
        <dbReference type="ARBA" id="ARBA00023239"/>
    </source>
</evidence>
<proteinExistence type="inferred from homology"/>
<evidence type="ECO:0000256" key="7">
    <source>
        <dbReference type="ARBA" id="ARBA00025527"/>
    </source>
</evidence>
<protein>
    <recommendedName>
        <fullName evidence="4">threonine ammonia-lyase</fullName>
        <ecNumber evidence="4">4.3.1.19</ecNumber>
    </recommendedName>
    <alternativeName>
        <fullName evidence="8">Threonine deaminase</fullName>
    </alternativeName>
</protein>
<evidence type="ECO:0000256" key="5">
    <source>
        <dbReference type="ARBA" id="ARBA00022898"/>
    </source>
</evidence>
<dbReference type="Proteomes" id="UP000029713">
    <property type="component" value="Unassembled WGS sequence"/>
</dbReference>
<dbReference type="InterPro" id="IPR001926">
    <property type="entry name" value="TrpB-like_PALP"/>
</dbReference>
<dbReference type="PANTHER" id="PTHR48078">
    <property type="entry name" value="THREONINE DEHYDRATASE, MITOCHONDRIAL-RELATED"/>
    <property type="match status" value="1"/>
</dbReference>
<dbReference type="EMBL" id="JPMX01000075">
    <property type="protein sequence ID" value="KGH45638.1"/>
    <property type="molecule type" value="Genomic_DNA"/>
</dbReference>
<dbReference type="GO" id="GO:0004794">
    <property type="term" value="F:threonine deaminase activity"/>
    <property type="evidence" value="ECO:0007669"/>
    <property type="project" value="UniProtKB-EC"/>
</dbReference>
<comment type="function">
    <text evidence="7">Catalyzes the anaerobic formation of alpha-ketobutyrate and ammonia from threonine in a two-step reaction. The first step involved a dehydration of threonine and a production of enamine intermediates (aminocrotonate), which tautomerizes to its imine form (iminobutyrate). Both intermediates are unstable and short-lived. The second step is the nonenzymatic hydrolysis of the enamine/imine intermediates to form 2-ketobutyrate and free ammonia. In the low water environment of the cell, the second step is accelerated by RidA.</text>
</comment>
<evidence type="ECO:0000256" key="3">
    <source>
        <dbReference type="ARBA" id="ARBA00010869"/>
    </source>
</evidence>
<keyword evidence="11" id="KW-1185">Reference proteome</keyword>
<comment type="cofactor">
    <cofactor evidence="2">
        <name>pyridoxal 5'-phosphate</name>
        <dbReference type="ChEBI" id="CHEBI:597326"/>
    </cofactor>
</comment>